<gene>
    <name evidence="3" type="ORF">DDF84_024910</name>
</gene>
<dbReference type="AlphaFoldDB" id="A0A482J1C0"/>
<keyword evidence="1" id="KW-1133">Transmembrane helix</keyword>
<feature type="domain" description="2TM" evidence="2">
    <location>
        <begin position="22"/>
        <end position="109"/>
    </location>
</feature>
<feature type="transmembrane region" description="Helical" evidence="1">
    <location>
        <begin position="74"/>
        <end position="92"/>
    </location>
</feature>
<feature type="transmembrane region" description="Helical" evidence="1">
    <location>
        <begin position="33"/>
        <end position="54"/>
    </location>
</feature>
<evidence type="ECO:0000256" key="1">
    <source>
        <dbReference type="SAM" id="Phobius"/>
    </source>
</evidence>
<name>A0A482J1C0_9BURK</name>
<protein>
    <submittedName>
        <fullName evidence="3">2TM domain-containing protein</fullName>
    </submittedName>
</protein>
<evidence type="ECO:0000313" key="3">
    <source>
        <dbReference type="EMBL" id="QBP12904.1"/>
    </source>
</evidence>
<evidence type="ECO:0000259" key="2">
    <source>
        <dbReference type="Pfam" id="PF13239"/>
    </source>
</evidence>
<sequence>MRQESMRPPFPPADDNAWAYWRARRMVRALRGWYIHLLVYVLVNGWLWFRFYYFGSPSWSHYQTTGWPWPLSTTLGWGLALAIHGGLVWMRLSRWGRDWEARKIQEFMDRH</sequence>
<dbReference type="InterPro" id="IPR025698">
    <property type="entry name" value="2TM_dom"/>
</dbReference>
<dbReference type="Pfam" id="PF13239">
    <property type="entry name" value="2TM"/>
    <property type="match status" value="1"/>
</dbReference>
<dbReference type="EMBL" id="CP037901">
    <property type="protein sequence ID" value="QBP12904.1"/>
    <property type="molecule type" value="Genomic_DNA"/>
</dbReference>
<keyword evidence="1" id="KW-0812">Transmembrane</keyword>
<dbReference type="Proteomes" id="UP000253772">
    <property type="component" value="Chromosome c2"/>
</dbReference>
<reference evidence="3 4" key="1">
    <citation type="submission" date="2019-03" db="EMBL/GenBank/DDBJ databases">
        <title>Comparative insights into the high quality Complete genome sequence of highly metal resistant Cupriavidus metallidurans strain BS1 isolated from a gold-copper mine.</title>
        <authorList>
            <person name="Mazhar H.S."/>
            <person name="Rensing C."/>
        </authorList>
    </citation>
    <scope>NUCLEOTIDE SEQUENCE [LARGE SCALE GENOMIC DNA]</scope>
    <source>
        <strain evidence="3 4">BS1</strain>
    </source>
</reference>
<organism evidence="3 4">
    <name type="scientific">Cupriavidus metallidurans</name>
    <dbReference type="NCBI Taxonomy" id="119219"/>
    <lineage>
        <taxon>Bacteria</taxon>
        <taxon>Pseudomonadati</taxon>
        <taxon>Pseudomonadota</taxon>
        <taxon>Betaproteobacteria</taxon>
        <taxon>Burkholderiales</taxon>
        <taxon>Burkholderiaceae</taxon>
        <taxon>Cupriavidus</taxon>
    </lineage>
</organism>
<proteinExistence type="predicted"/>
<keyword evidence="1" id="KW-0472">Membrane</keyword>
<dbReference type="OrthoDB" id="8965954at2"/>
<evidence type="ECO:0000313" key="4">
    <source>
        <dbReference type="Proteomes" id="UP000253772"/>
    </source>
</evidence>
<dbReference type="RefSeq" id="WP_008648838.1">
    <property type="nucleotide sequence ID" value="NZ_CP138625.1"/>
</dbReference>
<accession>A0A482J1C0</accession>